<evidence type="ECO:0000256" key="10">
    <source>
        <dbReference type="ARBA" id="ARBA00022729"/>
    </source>
</evidence>
<dbReference type="Proteomes" id="UP000286990">
    <property type="component" value="Unassembled WGS sequence"/>
</dbReference>
<evidence type="ECO:0000256" key="9">
    <source>
        <dbReference type="ARBA" id="ARBA00022723"/>
    </source>
</evidence>
<comment type="subunit">
    <text evidence="19">Homodimer. The monomeric form is inactive while the homodimer is active.</text>
</comment>
<name>A0A426RLT7_9FLAO</name>
<evidence type="ECO:0000313" key="23">
    <source>
        <dbReference type="EMBL" id="RRQ49951.1"/>
    </source>
</evidence>
<keyword evidence="24" id="KW-1185">Reference proteome</keyword>
<keyword evidence="8" id="KW-0645">Protease</keyword>
<protein>
    <recommendedName>
        <fullName evidence="5">Carboxypeptidase Q</fullName>
    </recommendedName>
    <alternativeName>
        <fullName evidence="20">Plasma glutamate carboxypeptidase</fullName>
    </alternativeName>
</protein>
<evidence type="ECO:0000256" key="17">
    <source>
        <dbReference type="ARBA" id="ARBA00023180"/>
    </source>
</evidence>
<keyword evidence="7" id="KW-0121">Carboxypeptidase</keyword>
<evidence type="ECO:0000256" key="8">
    <source>
        <dbReference type="ARBA" id="ARBA00022670"/>
    </source>
</evidence>
<evidence type="ECO:0000313" key="24">
    <source>
        <dbReference type="Proteomes" id="UP000286990"/>
    </source>
</evidence>
<reference evidence="24" key="1">
    <citation type="submission" date="2018-12" db="EMBL/GenBank/DDBJ databases">
        <title>Maribacter lutimaris sp. nov., isolated from marine sediment.</title>
        <authorList>
            <person name="Kim K.K."/>
        </authorList>
    </citation>
    <scope>NUCLEOTIDE SEQUENCE [LARGE SCALE GENOMIC DNA]</scope>
    <source>
        <strain evidence="24">PoM-212</strain>
    </source>
</reference>
<comment type="subcellular location">
    <subcellularLocation>
        <location evidence="1">Endoplasmic reticulum</location>
    </subcellularLocation>
    <subcellularLocation>
        <location evidence="3">Golgi apparatus</location>
    </subcellularLocation>
    <subcellularLocation>
        <location evidence="2">Lysosome</location>
    </subcellularLocation>
    <subcellularLocation>
        <location evidence="4">Secreted</location>
    </subcellularLocation>
</comment>
<dbReference type="InterPro" id="IPR007484">
    <property type="entry name" value="Peptidase_M28"/>
</dbReference>
<gene>
    <name evidence="23" type="ORF">DZC72_05030</name>
</gene>
<dbReference type="Gene3D" id="3.50.30.30">
    <property type="match status" value="1"/>
</dbReference>
<dbReference type="GO" id="GO:0070573">
    <property type="term" value="F:metallodipeptidase activity"/>
    <property type="evidence" value="ECO:0007669"/>
    <property type="project" value="InterPro"/>
</dbReference>
<evidence type="ECO:0000256" key="14">
    <source>
        <dbReference type="ARBA" id="ARBA00023034"/>
    </source>
</evidence>
<evidence type="ECO:0000256" key="6">
    <source>
        <dbReference type="ARBA" id="ARBA00022525"/>
    </source>
</evidence>
<dbReference type="InterPro" id="IPR039866">
    <property type="entry name" value="CPQ"/>
</dbReference>
<evidence type="ECO:0000259" key="21">
    <source>
        <dbReference type="Pfam" id="PF02225"/>
    </source>
</evidence>
<dbReference type="GO" id="GO:0005576">
    <property type="term" value="C:extracellular region"/>
    <property type="evidence" value="ECO:0007669"/>
    <property type="project" value="UniProtKB-SubCell"/>
</dbReference>
<sequence>MKKQLFIVLTAILAVSCGETKKAETQAELFARIDSEIKQNAKGYSTLKEASETIGHRLTGSENGAKAEEYTYNKFKEYGFEDVEYQSFEVEAWSRGTVSVTINEEPVKAVTLGHSPVEAMVSGEIVDMGNGLEVDYAAKPDAVKDKIALVYISILEGSPEGLSNLHRSEKTALAIKYGAKGIIIINQVDNGVLLTGTASVTGELIPIPAVCIGKEDGMALKETLKEGTASATIEMTNNSDMISARNVVATLPGSELPNEIIVIGGHLDSWDLATGAIDNGIGSFAVLDIARAFKANNLQPKRTVKFVMFMGEEQGLFGSRHMVAEALKEGTMEQIKYMMNLDMAGNPIGMNAGGKLDNEAFFTDLGAAIQQQDSIYKNEFSNRSGLHSDHQPFMLEGVPILSVHSNLDRSIYGCYHSDCDDFELVNEEHMTNTSRFGTMMLYGLADAATLPATKMDSETTKEFMIKNDLKEKLIIGGDWKWEE</sequence>
<organism evidence="23 24">
    <name type="scientific">Maribacter algicola</name>
    <dbReference type="NCBI Taxonomy" id="2498892"/>
    <lineage>
        <taxon>Bacteria</taxon>
        <taxon>Pseudomonadati</taxon>
        <taxon>Bacteroidota</taxon>
        <taxon>Flavobacteriia</taxon>
        <taxon>Flavobacteriales</taxon>
        <taxon>Flavobacteriaceae</taxon>
        <taxon>Maribacter</taxon>
    </lineage>
</organism>
<dbReference type="OrthoDB" id="9769665at2"/>
<dbReference type="PROSITE" id="PS51257">
    <property type="entry name" value="PROKAR_LIPOPROTEIN"/>
    <property type="match status" value="1"/>
</dbReference>
<dbReference type="GO" id="GO:0005764">
    <property type="term" value="C:lysosome"/>
    <property type="evidence" value="ECO:0007669"/>
    <property type="project" value="UniProtKB-SubCell"/>
</dbReference>
<dbReference type="AlphaFoldDB" id="A0A426RLT7"/>
<feature type="domain" description="PA" evidence="21">
    <location>
        <begin position="121"/>
        <end position="220"/>
    </location>
</feature>
<evidence type="ECO:0000256" key="7">
    <source>
        <dbReference type="ARBA" id="ARBA00022645"/>
    </source>
</evidence>
<dbReference type="PANTHER" id="PTHR12053">
    <property type="entry name" value="PROTEASE FAMILY M28 PLASMA GLUTAMATE CARBOXYPEPTIDASE-RELATED"/>
    <property type="match status" value="1"/>
</dbReference>
<evidence type="ECO:0000256" key="15">
    <source>
        <dbReference type="ARBA" id="ARBA00023049"/>
    </source>
</evidence>
<keyword evidence="15" id="KW-0482">Metalloprotease</keyword>
<evidence type="ECO:0000259" key="22">
    <source>
        <dbReference type="Pfam" id="PF04389"/>
    </source>
</evidence>
<evidence type="ECO:0000256" key="11">
    <source>
        <dbReference type="ARBA" id="ARBA00022801"/>
    </source>
</evidence>
<dbReference type="Pfam" id="PF04389">
    <property type="entry name" value="Peptidase_M28"/>
    <property type="match status" value="1"/>
</dbReference>
<keyword evidence="14" id="KW-0333">Golgi apparatus</keyword>
<dbReference type="SUPFAM" id="SSF52025">
    <property type="entry name" value="PA domain"/>
    <property type="match status" value="1"/>
</dbReference>
<evidence type="ECO:0000256" key="1">
    <source>
        <dbReference type="ARBA" id="ARBA00004240"/>
    </source>
</evidence>
<keyword evidence="11" id="KW-0378">Hydrolase</keyword>
<evidence type="ECO:0000256" key="4">
    <source>
        <dbReference type="ARBA" id="ARBA00004613"/>
    </source>
</evidence>
<proteinExistence type="predicted"/>
<keyword evidence="9" id="KW-0479">Metal-binding</keyword>
<evidence type="ECO:0000256" key="5">
    <source>
        <dbReference type="ARBA" id="ARBA00014116"/>
    </source>
</evidence>
<keyword evidence="12" id="KW-0256">Endoplasmic reticulum</keyword>
<evidence type="ECO:0000256" key="13">
    <source>
        <dbReference type="ARBA" id="ARBA00022833"/>
    </source>
</evidence>
<evidence type="ECO:0000256" key="3">
    <source>
        <dbReference type="ARBA" id="ARBA00004555"/>
    </source>
</evidence>
<evidence type="ECO:0000256" key="12">
    <source>
        <dbReference type="ARBA" id="ARBA00022824"/>
    </source>
</evidence>
<dbReference type="SUPFAM" id="SSF53187">
    <property type="entry name" value="Zn-dependent exopeptidases"/>
    <property type="match status" value="1"/>
</dbReference>
<keyword evidence="10" id="KW-0732">Signal</keyword>
<dbReference type="EMBL" id="QUSX01000001">
    <property type="protein sequence ID" value="RRQ49951.1"/>
    <property type="molecule type" value="Genomic_DNA"/>
</dbReference>
<keyword evidence="16" id="KW-0865">Zymogen</keyword>
<keyword evidence="13" id="KW-0862">Zinc</keyword>
<accession>A0A426RLT7</accession>
<keyword evidence="17" id="KW-0325">Glycoprotein</keyword>
<evidence type="ECO:0000256" key="2">
    <source>
        <dbReference type="ARBA" id="ARBA00004371"/>
    </source>
</evidence>
<dbReference type="Gene3D" id="3.40.630.10">
    <property type="entry name" value="Zn peptidases"/>
    <property type="match status" value="1"/>
</dbReference>
<dbReference type="Pfam" id="PF02225">
    <property type="entry name" value="PA"/>
    <property type="match status" value="1"/>
</dbReference>
<evidence type="ECO:0000256" key="16">
    <source>
        <dbReference type="ARBA" id="ARBA00023145"/>
    </source>
</evidence>
<dbReference type="GO" id="GO:0006508">
    <property type="term" value="P:proteolysis"/>
    <property type="evidence" value="ECO:0007669"/>
    <property type="project" value="UniProtKB-KW"/>
</dbReference>
<evidence type="ECO:0000256" key="20">
    <source>
        <dbReference type="ARBA" id="ARBA00033328"/>
    </source>
</evidence>
<dbReference type="InterPro" id="IPR003137">
    <property type="entry name" value="PA_domain"/>
</dbReference>
<dbReference type="GO" id="GO:0004180">
    <property type="term" value="F:carboxypeptidase activity"/>
    <property type="evidence" value="ECO:0007669"/>
    <property type="project" value="UniProtKB-KW"/>
</dbReference>
<dbReference type="RefSeq" id="WP_125221763.1">
    <property type="nucleotide sequence ID" value="NZ_QUSX01000001.1"/>
</dbReference>
<evidence type="ECO:0000256" key="18">
    <source>
        <dbReference type="ARBA" id="ARBA00023228"/>
    </source>
</evidence>
<keyword evidence="18" id="KW-0458">Lysosome</keyword>
<feature type="domain" description="Peptidase M28" evidence="22">
    <location>
        <begin position="246"/>
        <end position="433"/>
    </location>
</feature>
<evidence type="ECO:0000256" key="19">
    <source>
        <dbReference type="ARBA" id="ARBA00025833"/>
    </source>
</evidence>
<dbReference type="InterPro" id="IPR046450">
    <property type="entry name" value="PA_dom_sf"/>
</dbReference>
<dbReference type="PANTHER" id="PTHR12053:SF3">
    <property type="entry name" value="CARBOXYPEPTIDASE Q"/>
    <property type="match status" value="1"/>
</dbReference>
<dbReference type="GO" id="GO:0046872">
    <property type="term" value="F:metal ion binding"/>
    <property type="evidence" value="ECO:0007669"/>
    <property type="project" value="UniProtKB-KW"/>
</dbReference>
<comment type="caution">
    <text evidence="23">The sequence shown here is derived from an EMBL/GenBank/DDBJ whole genome shotgun (WGS) entry which is preliminary data.</text>
</comment>
<keyword evidence="6" id="KW-0964">Secreted</keyword>